<dbReference type="Proteomes" id="UP000299102">
    <property type="component" value="Unassembled WGS sequence"/>
</dbReference>
<feature type="chain" id="PRO_5020034738" evidence="3">
    <location>
        <begin position="22"/>
        <end position="247"/>
    </location>
</feature>
<accession>A0A4C1SXY9</accession>
<keyword evidence="2" id="KW-0472">Membrane</keyword>
<feature type="compositionally biased region" description="Acidic residues" evidence="1">
    <location>
        <begin position="164"/>
        <end position="195"/>
    </location>
</feature>
<keyword evidence="3" id="KW-0732">Signal</keyword>
<dbReference type="EMBL" id="BGZK01004131">
    <property type="protein sequence ID" value="GBP07072.1"/>
    <property type="molecule type" value="Genomic_DNA"/>
</dbReference>
<evidence type="ECO:0000313" key="5">
    <source>
        <dbReference type="Proteomes" id="UP000299102"/>
    </source>
</evidence>
<dbReference type="AlphaFoldDB" id="A0A4C1SXY9"/>
<feature type="region of interest" description="Disordered" evidence="1">
    <location>
        <begin position="41"/>
        <end position="64"/>
    </location>
</feature>
<sequence length="247" mass="27962">MPFPIAMASIVLLWRFASVNCSFPFLTALIAFVIPDTPPAKPPSAPSAANIGARGRKPPDLGRDEVKPNSVFIFDDIACEKQNHALKPISKPLKELVQSTNKNNNNNTIIKHEKYPDDSFKHDLENNKVAFSTPYKKSKLDYNTFSPNFNNKKIEKSSNTFQSFDDENDHDDDDDDDDNNDNVDNEDDNNDDDDNTIAIHPNQSIQYNLSKVNLNMYDKTYGPHKDKNQIWRLGNEPIAFNSTNITV</sequence>
<evidence type="ECO:0000256" key="1">
    <source>
        <dbReference type="SAM" id="MobiDB-lite"/>
    </source>
</evidence>
<name>A0A4C1SXY9_EUMVA</name>
<proteinExistence type="predicted"/>
<feature type="compositionally biased region" description="Polar residues" evidence="1">
    <location>
        <begin position="147"/>
        <end position="163"/>
    </location>
</feature>
<keyword evidence="2" id="KW-0812">Transmembrane</keyword>
<feature type="non-terminal residue" evidence="4">
    <location>
        <position position="247"/>
    </location>
</feature>
<keyword evidence="2" id="KW-1133">Transmembrane helix</keyword>
<keyword evidence="5" id="KW-1185">Reference proteome</keyword>
<comment type="caution">
    <text evidence="4">The sequence shown here is derived from an EMBL/GenBank/DDBJ whole genome shotgun (WGS) entry which is preliminary data.</text>
</comment>
<feature type="signal peptide" evidence="3">
    <location>
        <begin position="1"/>
        <end position="21"/>
    </location>
</feature>
<evidence type="ECO:0000256" key="2">
    <source>
        <dbReference type="SAM" id="Phobius"/>
    </source>
</evidence>
<evidence type="ECO:0000256" key="3">
    <source>
        <dbReference type="SAM" id="SignalP"/>
    </source>
</evidence>
<gene>
    <name evidence="4" type="ORF">EVAR_101293_1</name>
</gene>
<evidence type="ECO:0000313" key="4">
    <source>
        <dbReference type="EMBL" id="GBP07072.1"/>
    </source>
</evidence>
<reference evidence="4 5" key="1">
    <citation type="journal article" date="2019" name="Commun. Biol.">
        <title>The bagworm genome reveals a unique fibroin gene that provides high tensile strength.</title>
        <authorList>
            <person name="Kono N."/>
            <person name="Nakamura H."/>
            <person name="Ohtoshi R."/>
            <person name="Tomita M."/>
            <person name="Numata K."/>
            <person name="Arakawa K."/>
        </authorList>
    </citation>
    <scope>NUCLEOTIDE SEQUENCE [LARGE SCALE GENOMIC DNA]</scope>
</reference>
<protein>
    <submittedName>
        <fullName evidence="4">Uncharacterized protein</fullName>
    </submittedName>
</protein>
<feature type="region of interest" description="Disordered" evidence="1">
    <location>
        <begin position="147"/>
        <end position="202"/>
    </location>
</feature>
<dbReference type="OrthoDB" id="7989411at2759"/>
<feature type="transmembrane region" description="Helical" evidence="2">
    <location>
        <begin position="12"/>
        <end position="34"/>
    </location>
</feature>
<organism evidence="4 5">
    <name type="scientific">Eumeta variegata</name>
    <name type="common">Bagworm moth</name>
    <name type="synonym">Eumeta japonica</name>
    <dbReference type="NCBI Taxonomy" id="151549"/>
    <lineage>
        <taxon>Eukaryota</taxon>
        <taxon>Metazoa</taxon>
        <taxon>Ecdysozoa</taxon>
        <taxon>Arthropoda</taxon>
        <taxon>Hexapoda</taxon>
        <taxon>Insecta</taxon>
        <taxon>Pterygota</taxon>
        <taxon>Neoptera</taxon>
        <taxon>Endopterygota</taxon>
        <taxon>Lepidoptera</taxon>
        <taxon>Glossata</taxon>
        <taxon>Ditrysia</taxon>
        <taxon>Tineoidea</taxon>
        <taxon>Psychidae</taxon>
        <taxon>Oiketicinae</taxon>
        <taxon>Eumeta</taxon>
    </lineage>
</organism>